<name>A0A0U1M585_TALIS</name>
<dbReference type="CDD" id="cd06155">
    <property type="entry name" value="eu_AANH_C_1"/>
    <property type="match status" value="1"/>
</dbReference>
<reference evidence="7 8" key="1">
    <citation type="submission" date="2015-04" db="EMBL/GenBank/DDBJ databases">
        <authorList>
            <person name="Syromyatnikov M.Y."/>
            <person name="Popov V.N."/>
        </authorList>
    </citation>
    <scope>NUCLEOTIDE SEQUENCE [LARGE SCALE GENOMIC DNA]</scope>
    <source>
        <strain evidence="7">WF-38-12</strain>
    </source>
</reference>
<dbReference type="Gene3D" id="3.90.1490.10">
    <property type="entry name" value="putative n-type atp pyrophosphatase, domain 2"/>
    <property type="match status" value="1"/>
</dbReference>
<dbReference type="NCBIfam" id="TIGR00290">
    <property type="entry name" value="MJ0570_dom"/>
    <property type="match status" value="1"/>
</dbReference>
<dbReference type="AlphaFoldDB" id="A0A0U1M585"/>
<organism evidence="7 8">
    <name type="scientific">Talaromyces islandicus</name>
    <name type="common">Penicillium islandicum</name>
    <dbReference type="NCBI Taxonomy" id="28573"/>
    <lineage>
        <taxon>Eukaryota</taxon>
        <taxon>Fungi</taxon>
        <taxon>Dikarya</taxon>
        <taxon>Ascomycota</taxon>
        <taxon>Pezizomycotina</taxon>
        <taxon>Eurotiomycetes</taxon>
        <taxon>Eurotiomycetidae</taxon>
        <taxon>Eurotiales</taxon>
        <taxon>Trichocomaceae</taxon>
        <taxon>Talaromyces</taxon>
        <taxon>Talaromyces sect. Islandici</taxon>
    </lineage>
</organism>
<dbReference type="PANTHER" id="PTHR12196:SF2">
    <property type="entry name" value="DIPHTHINE--AMMONIA LIGASE"/>
    <property type="match status" value="1"/>
</dbReference>
<dbReference type="EC" id="6.3.1.14" evidence="1"/>
<protein>
    <recommendedName>
        <fullName evidence="2">Diphthine--ammonia ligase</fullName>
        <ecNumber evidence="1">6.3.1.14</ecNumber>
    </recommendedName>
    <alternativeName>
        <fullName evidence="3">Diphthamide synthase</fullName>
    </alternativeName>
    <alternativeName>
        <fullName evidence="4">Diphthamide synthetase</fullName>
    </alternativeName>
</protein>
<dbReference type="PANTHER" id="PTHR12196">
    <property type="entry name" value="DOMAIN OF UNKNOWN FUNCTION 71 DUF71 -CONTAINING PROTEIN"/>
    <property type="match status" value="1"/>
</dbReference>
<dbReference type="Gene3D" id="3.30.1330.40">
    <property type="entry name" value="RutC-like"/>
    <property type="match status" value="2"/>
</dbReference>
<evidence type="ECO:0000313" key="7">
    <source>
        <dbReference type="EMBL" id="CRG90146.1"/>
    </source>
</evidence>
<dbReference type="InterPro" id="IPR030662">
    <property type="entry name" value="DPH6/MJ0570"/>
</dbReference>
<dbReference type="InterPro" id="IPR035959">
    <property type="entry name" value="RutC-like_sf"/>
</dbReference>
<dbReference type="EMBL" id="CVMT01000007">
    <property type="protein sequence ID" value="CRG90146.1"/>
    <property type="molecule type" value="Genomic_DNA"/>
</dbReference>
<comment type="catalytic activity">
    <reaction evidence="5">
        <text>diphthine-[translation elongation factor 2] + NH4(+) + ATP = diphthamide-[translation elongation factor 2] + AMP + diphosphate + H(+)</text>
        <dbReference type="Rhea" id="RHEA:19753"/>
        <dbReference type="Rhea" id="RHEA-COMP:10172"/>
        <dbReference type="Rhea" id="RHEA-COMP:10174"/>
        <dbReference type="ChEBI" id="CHEBI:15378"/>
        <dbReference type="ChEBI" id="CHEBI:16692"/>
        <dbReference type="ChEBI" id="CHEBI:28938"/>
        <dbReference type="ChEBI" id="CHEBI:30616"/>
        <dbReference type="ChEBI" id="CHEBI:33019"/>
        <dbReference type="ChEBI" id="CHEBI:82696"/>
        <dbReference type="ChEBI" id="CHEBI:456215"/>
        <dbReference type="EC" id="6.3.1.14"/>
    </reaction>
</comment>
<dbReference type="InterPro" id="IPR002761">
    <property type="entry name" value="Diphthami_syn_dom"/>
</dbReference>
<evidence type="ECO:0000256" key="1">
    <source>
        <dbReference type="ARBA" id="ARBA00012089"/>
    </source>
</evidence>
<dbReference type="OMA" id="HCRLAQS"/>
<keyword evidence="8" id="KW-1185">Reference proteome</keyword>
<gene>
    <name evidence="7" type="ORF">PISL3812_07188</name>
</gene>
<dbReference type="InterPro" id="IPR014729">
    <property type="entry name" value="Rossmann-like_a/b/a_fold"/>
</dbReference>
<dbReference type="Gene3D" id="3.40.50.620">
    <property type="entry name" value="HUPs"/>
    <property type="match status" value="1"/>
</dbReference>
<evidence type="ECO:0000256" key="2">
    <source>
        <dbReference type="ARBA" id="ARBA00018426"/>
    </source>
</evidence>
<dbReference type="Proteomes" id="UP000054383">
    <property type="component" value="Unassembled WGS sequence"/>
</dbReference>
<evidence type="ECO:0000256" key="3">
    <source>
        <dbReference type="ARBA" id="ARBA00029814"/>
    </source>
</evidence>
<evidence type="ECO:0000259" key="6">
    <source>
        <dbReference type="Pfam" id="PF01902"/>
    </source>
</evidence>
<sequence length="776" mass="84584">MSTTPGLNVIALISGGKDSLYSILHCIRNGHRVVALANLHPPDSQQQGQQQQEDDMDSFMYQTIGHNIIPLYESALGIPLYRAPITGDAVDTARIYGNDSSSISTTRNEADETESLVPLLTRIKQDIPHANAVSAGAILSTYQRTRIENVAGRLGLVPLAWLWMYTELPRPVGSTPGSSGLLDDMAAVGCEARIIKAASGGLDEGSLWENVSSSDDGGAVRRRLEKAMRRFAVEDLEQAVLGEGGEYETLALDGPGFLWKKRIVVEDSDRGVRSTGGGVCYSTITKAKCVSKDTGQEDIKPEDIRRPARLDESFQRALEVLKGAGGGGAVQESVTLQSTCQPLPAIDSHTASDTNSWTIFNVTAPEAGSDAGAQMHGISAKLQDILSRGAASSNPTTDDIVFTTILLRSMKDFAPMNDIYVSLFSKPNPSARVTVACGECLPEGVQIMASFAIDLGARRLRRGLHVQSRSYWAPANIGPYSQAITVPCQPETPVESSGGLVFIAGQIPLDPPSMEIPRAGNGEEAWYEDFSLYATLSLQHLWRIGRATQVDWWLGGIAFLARDDAQHRIRTKAQLAHKLWQTMNKQEEEEEEEDADLDVWDIKHGLREDPRSTRRVQPLPNFERVDYNHNNYNNSDAQISTPMFGVEVEALPRESDIEWQALGTTCSGVTLATVDTADADTRIWRTRLNSSSTVFYTIGFGKSSSSSTTQKTLDERIDTVISELQCDVSTSHVTVYLAGGVGISRCRAQVVPCRSVWGEGGQEMAAVMTIRRLHPT</sequence>
<dbReference type="CDD" id="cd01994">
    <property type="entry name" value="AANH_PF0828-like"/>
    <property type="match status" value="1"/>
</dbReference>
<proteinExistence type="predicted"/>
<evidence type="ECO:0000256" key="5">
    <source>
        <dbReference type="ARBA" id="ARBA00048108"/>
    </source>
</evidence>
<dbReference type="GO" id="GO:0017183">
    <property type="term" value="P:protein histidyl modification to diphthamide"/>
    <property type="evidence" value="ECO:0007669"/>
    <property type="project" value="TreeGrafter"/>
</dbReference>
<dbReference type="Pfam" id="PF01902">
    <property type="entry name" value="Diphthami_syn_2"/>
    <property type="match status" value="1"/>
</dbReference>
<dbReference type="OrthoDB" id="686384at2759"/>
<dbReference type="CDD" id="cd06156">
    <property type="entry name" value="eu_AANH_C_2"/>
    <property type="match status" value="1"/>
</dbReference>
<feature type="domain" description="Diphthamide synthase" evidence="6">
    <location>
        <begin position="105"/>
        <end position="270"/>
    </location>
</feature>
<dbReference type="Pfam" id="PF01042">
    <property type="entry name" value="Ribonuc_L-PSP"/>
    <property type="match status" value="1"/>
</dbReference>
<evidence type="ECO:0000313" key="8">
    <source>
        <dbReference type="Proteomes" id="UP000054383"/>
    </source>
</evidence>
<dbReference type="STRING" id="28573.A0A0U1M585"/>
<dbReference type="InterPro" id="IPR006175">
    <property type="entry name" value="YjgF/YER057c/UK114"/>
</dbReference>
<dbReference type="SUPFAM" id="SSF52402">
    <property type="entry name" value="Adenine nucleotide alpha hydrolases-like"/>
    <property type="match status" value="1"/>
</dbReference>
<dbReference type="GO" id="GO:0017178">
    <property type="term" value="F:diphthine-ammonia ligase activity"/>
    <property type="evidence" value="ECO:0007669"/>
    <property type="project" value="UniProtKB-EC"/>
</dbReference>
<dbReference type="FunFam" id="3.40.50.620:FF:000145">
    <property type="entry name" value="ATP-binding domain containing protein"/>
    <property type="match status" value="1"/>
</dbReference>
<accession>A0A0U1M585</accession>
<evidence type="ECO:0000256" key="4">
    <source>
        <dbReference type="ARBA" id="ARBA00031552"/>
    </source>
</evidence>
<dbReference type="SUPFAM" id="SSF55298">
    <property type="entry name" value="YjgF-like"/>
    <property type="match status" value="2"/>
</dbReference>